<gene>
    <name evidence="3" type="ORF">FQP86_11145</name>
</gene>
<dbReference type="Gene3D" id="3.30.70.270">
    <property type="match status" value="1"/>
</dbReference>
<reference evidence="3 4" key="1">
    <citation type="submission" date="2019-07" db="EMBL/GenBank/DDBJ databases">
        <title>Diversity of Bacteria from Kongsfjorden, Arctic.</title>
        <authorList>
            <person name="Yu Y."/>
        </authorList>
    </citation>
    <scope>NUCLEOTIDE SEQUENCE [LARGE SCALE GENOMIC DNA]</scope>
    <source>
        <strain evidence="3 4">SM1923</strain>
    </source>
</reference>
<dbReference type="AlphaFoldDB" id="A0A558HKK7"/>
<dbReference type="InterPro" id="IPR043128">
    <property type="entry name" value="Rev_trsase/Diguanyl_cyclase"/>
</dbReference>
<keyword evidence="4" id="KW-1185">Reference proteome</keyword>
<dbReference type="InterPro" id="IPR003018">
    <property type="entry name" value="GAF"/>
</dbReference>
<dbReference type="InterPro" id="IPR000160">
    <property type="entry name" value="GGDEF_dom"/>
</dbReference>
<dbReference type="SMART" id="SM00065">
    <property type="entry name" value="GAF"/>
    <property type="match status" value="1"/>
</dbReference>
<dbReference type="InterPro" id="IPR029787">
    <property type="entry name" value="Nucleotide_cyclase"/>
</dbReference>
<protein>
    <submittedName>
        <fullName evidence="3">EAL domain-containing protein</fullName>
    </submittedName>
</protein>
<comment type="caution">
    <text evidence="3">The sequence shown here is derived from an EMBL/GenBank/DDBJ whole genome shotgun (WGS) entry which is preliminary data.</text>
</comment>
<dbReference type="SUPFAM" id="SSF141868">
    <property type="entry name" value="EAL domain-like"/>
    <property type="match status" value="1"/>
</dbReference>
<dbReference type="Pfam" id="PF01590">
    <property type="entry name" value="GAF"/>
    <property type="match status" value="1"/>
</dbReference>
<dbReference type="PROSITE" id="PS50883">
    <property type="entry name" value="EAL"/>
    <property type="match status" value="1"/>
</dbReference>
<dbReference type="Pfam" id="PF00990">
    <property type="entry name" value="GGDEF"/>
    <property type="match status" value="1"/>
</dbReference>
<evidence type="ECO:0000313" key="4">
    <source>
        <dbReference type="Proteomes" id="UP000319941"/>
    </source>
</evidence>
<proteinExistence type="predicted"/>
<evidence type="ECO:0000256" key="1">
    <source>
        <dbReference type="SAM" id="MobiDB-lite"/>
    </source>
</evidence>
<dbReference type="Pfam" id="PF00563">
    <property type="entry name" value="EAL"/>
    <property type="match status" value="1"/>
</dbReference>
<dbReference type="CDD" id="cd01948">
    <property type="entry name" value="EAL"/>
    <property type="match status" value="1"/>
</dbReference>
<organism evidence="3 4">
    <name type="scientific">Cobetia crustatorum</name>
    <dbReference type="NCBI Taxonomy" id="553385"/>
    <lineage>
        <taxon>Bacteria</taxon>
        <taxon>Pseudomonadati</taxon>
        <taxon>Pseudomonadota</taxon>
        <taxon>Gammaproteobacteria</taxon>
        <taxon>Oceanospirillales</taxon>
        <taxon>Halomonadaceae</taxon>
        <taxon>Cobetia</taxon>
    </lineage>
</organism>
<sequence>MSLRPQPMADPISEASLAPGGRPGFRPAAPHPREQERICSLHSLQVLDSNHEKRYDDLTRLVADIFDVPICLVSLVDEDRQWFKAHCGLDARETGRDIAFCAHALHEERFFVVNDASKDERFYDNALVTGPPHVRFYAGAVLRDSSGLPLGTLCLIDHKPRQLSEAQLDRLERCAALVENELIQRDALLAERARATLQASIDPITGYSVRRRYLQKLSSWLDEYASDQTLQVILIKVQGSERWRKQKGSDFVDGVLQSLSTQLNENFDSNEMLKGRLNHDTLMVLLPQKQAVSGMRWSRFVDQPWLLHLSATVRPTLLICSASLVPGATTAHELIEILEEELHNASDWAPLQKDIQVADLTSSLQLRIQLNNRFAQALRDNELSVHIQPMFKCGTLALSGQEVLLRWKEQDRWVTPYQMLRIASHAGLTEELDIWVLRQACALLSQWQGSDEEFSTVQLPLSLNIAATRLLEVDYVDAMRRVLRLYRIKGQQLQLDISGTEDFMESPESLVAAMKVLISEGISFCIDRFGPENDSLRLLSLLPAKSVKLHPRWIAQLQTDPRQARLLKAWTAALHVLGLEAIAVGVEHARQQQVLEDLGFDQVQGFAFGQPVPPTDSYQEWLTNIKTAIKG</sequence>
<feature type="region of interest" description="Disordered" evidence="1">
    <location>
        <begin position="1"/>
        <end position="32"/>
    </location>
</feature>
<dbReference type="Gene3D" id="3.30.450.40">
    <property type="match status" value="1"/>
</dbReference>
<dbReference type="GO" id="GO:0071111">
    <property type="term" value="F:cyclic-guanylate-specific phosphodiesterase activity"/>
    <property type="evidence" value="ECO:0007669"/>
    <property type="project" value="InterPro"/>
</dbReference>
<dbReference type="SUPFAM" id="SSF55073">
    <property type="entry name" value="Nucleotide cyclase"/>
    <property type="match status" value="1"/>
</dbReference>
<name>A0A558HKK7_9GAMM</name>
<dbReference type="PANTHER" id="PTHR33121:SF79">
    <property type="entry name" value="CYCLIC DI-GMP PHOSPHODIESTERASE PDED-RELATED"/>
    <property type="match status" value="1"/>
</dbReference>
<dbReference type="InterPro" id="IPR029016">
    <property type="entry name" value="GAF-like_dom_sf"/>
</dbReference>
<dbReference type="InterPro" id="IPR050706">
    <property type="entry name" value="Cyclic-di-GMP_PDE-like"/>
</dbReference>
<dbReference type="PANTHER" id="PTHR33121">
    <property type="entry name" value="CYCLIC DI-GMP PHOSPHODIESTERASE PDEF"/>
    <property type="match status" value="1"/>
</dbReference>
<dbReference type="OrthoDB" id="6597954at2"/>
<dbReference type="STRING" id="553385.GCA_000591415_00027"/>
<feature type="compositionally biased region" description="Low complexity" evidence="1">
    <location>
        <begin position="18"/>
        <end position="28"/>
    </location>
</feature>
<dbReference type="EMBL" id="VNFH01000007">
    <property type="protein sequence ID" value="TVU69657.1"/>
    <property type="molecule type" value="Genomic_DNA"/>
</dbReference>
<accession>A0A558HKK7</accession>
<feature type="domain" description="EAL" evidence="2">
    <location>
        <begin position="367"/>
        <end position="625"/>
    </location>
</feature>
<dbReference type="InterPro" id="IPR001633">
    <property type="entry name" value="EAL_dom"/>
</dbReference>
<dbReference type="Proteomes" id="UP000319941">
    <property type="component" value="Unassembled WGS sequence"/>
</dbReference>
<evidence type="ECO:0000259" key="2">
    <source>
        <dbReference type="PROSITE" id="PS50883"/>
    </source>
</evidence>
<dbReference type="SMART" id="SM00052">
    <property type="entry name" value="EAL"/>
    <property type="match status" value="1"/>
</dbReference>
<dbReference type="InterPro" id="IPR035919">
    <property type="entry name" value="EAL_sf"/>
</dbReference>
<evidence type="ECO:0000313" key="3">
    <source>
        <dbReference type="EMBL" id="TVU69657.1"/>
    </source>
</evidence>
<dbReference type="SUPFAM" id="SSF55781">
    <property type="entry name" value="GAF domain-like"/>
    <property type="match status" value="1"/>
</dbReference>
<dbReference type="Gene3D" id="3.20.20.450">
    <property type="entry name" value="EAL domain"/>
    <property type="match status" value="1"/>
</dbReference>